<reference evidence="13" key="3">
    <citation type="submission" date="2025-09" db="UniProtKB">
        <authorList>
            <consortium name="Ensembl"/>
        </authorList>
    </citation>
    <scope>IDENTIFICATION</scope>
</reference>
<dbReference type="PROSITE" id="PS50086">
    <property type="entry name" value="TBC_RABGAP"/>
    <property type="match status" value="1"/>
</dbReference>
<dbReference type="SMART" id="SM00164">
    <property type="entry name" value="TBC"/>
    <property type="match status" value="1"/>
</dbReference>
<dbReference type="GO" id="GO:0003008">
    <property type="term" value="P:system process"/>
    <property type="evidence" value="ECO:0007669"/>
    <property type="project" value="UniProtKB-ARBA"/>
</dbReference>
<feature type="region of interest" description="Disordered" evidence="10">
    <location>
        <begin position="397"/>
        <end position="444"/>
    </location>
</feature>
<gene>
    <name evidence="13" type="primary">TBC1D9B</name>
</gene>
<dbReference type="Pfam" id="PF02893">
    <property type="entry name" value="GRAM"/>
    <property type="match status" value="2"/>
</dbReference>
<keyword evidence="4" id="KW-0812">Transmembrane</keyword>
<sequence>MWLSPEEVLVANALWVTERANPFFVLQRRRGHGKGGGLTGLLVGTLDVVLDSSARVAPYRILHQTQDSQVYWTVACGSSRKEITKHWEWLENNLLQTLSIFDSEEDITTFVKGKIHGIIAEENKNLQPQGDEDPGKFKEAELKMRKQFGMPEGEKLVNYYSCSYWKGRVPRQGWLYLTVNHLCFYSFLLGKEVSLVVQWVDITRLEKNATLLFPESIRVDTRDQELFFSMFLNIGETFKLMEQLANLAMRQLLDSEGFLEDKVLPRPVRPHRNISALKRDLDARAKNECYRATFRLPRDERLDGHTSCTLWTPFNKLHIPGQMFISNNYICFASKEEDACHLIIPLREVTIVEKADSSSVLPSPLSISTKSKMTFLFANLKDRDFLVQRISDFLQKTPSKQPGSIVGSRKASVVDTNTESSPAPQEVPEQPASPASPLSSRQSFCAQEVPTASQGLLKLFQKNSPMEDLGAKGAKEKMKEESWHIHFFEYGRGVCMYRTAKTRALVLKGIPESLRGELWLLFSGAWNEMVTHPGYYAELVEKSTGKYSLATEEIERDLHRSMPEHPAFQNELGIAALRRVLTAYAFRNPTIGYCQAMNIVTSVLLLYGSEEEAFWLLVALCERMLPDYYNTRVVGALVDQGIFEELTRDFLPQLSEKMQDLGVISSISLSWFLTLFLSVMPFESAVVIVDCFFYEGIKVILQVALAVLDANMEQLLGCSDEGEAMTMLGRYLDNVVNKQSVSPPIPHLHALLTSGDDPPAEVDIFELLKVSYEKFSSLRAEDIEQMRFKQRLKVIQSLEDTAKRSVVRAIPVDIGFSIEELEDLYMVFKAKHLASQYWGSSHTVAGRRDPSLPYLEQYRIDASQFRELFASLTPWACGSHMPVLAGRMFRLLDKNKDSLINFKEFVTGMSGMYHGDLTEKLKVLYKLHLPPALSPEEAESALEAAHYFTEDSSSEEALPQEEQEGSGGEDVQEKRGEEKGTSSPDYRHYLRMWAKEKEAQKETIKDLPKMNQEQFIELCKTLYNMFSEDPMEQDLYHAIATVASLLLRIGEVGKKFSARTGRKPRDCATEEDEPPAPGPHQDAARELQPPAAGDPQAKAGGDTHLGKAPQESQVVVEGGSGEGQGSPSQPLPDDEAKDDTSMSSYSVVSTGSLQCEDLTDDTVLVGGEACSPTARIGGTVDTDWCISFEQILASILTESVLVNFFEKRVDIGLKIKDQKKVERQFSTASDHEQPGASS</sequence>
<dbReference type="FunFam" id="2.30.29.30:FF:000013">
    <property type="entry name" value="Putative TBC1 domain family member 8B"/>
    <property type="match status" value="1"/>
</dbReference>
<dbReference type="SUPFAM" id="SSF47473">
    <property type="entry name" value="EF-hand"/>
    <property type="match status" value="1"/>
</dbReference>
<dbReference type="FunFam" id="1.10.238.10:FF:000130">
    <property type="entry name" value="TBC1 domain family member 9B isoform X1"/>
    <property type="match status" value="1"/>
</dbReference>
<comment type="subcellular location">
    <subcellularLocation>
        <location evidence="1">Membrane</location>
        <topology evidence="1">Single-pass membrane protein</topology>
    </subcellularLocation>
</comment>
<dbReference type="CDD" id="cd13351">
    <property type="entry name" value="PH-GRAM1_TCB1D9_TCB1D9B"/>
    <property type="match status" value="1"/>
</dbReference>
<dbReference type="FunFam" id="1.10.8.270:FF:000002">
    <property type="entry name" value="TBC1 domain family member 9B"/>
    <property type="match status" value="1"/>
</dbReference>
<dbReference type="Ensembl" id="ENSTGET00000027351.1">
    <property type="protein sequence ID" value="ENSTGEP00000022916.1"/>
    <property type="gene ID" value="ENSTGEG00000018542.1"/>
</dbReference>
<feature type="region of interest" description="Disordered" evidence="10">
    <location>
        <begin position="1057"/>
        <end position="1149"/>
    </location>
</feature>
<dbReference type="InterPro" id="IPR035969">
    <property type="entry name" value="Rab-GAP_TBC_sf"/>
</dbReference>
<keyword evidence="2" id="KW-0343">GTPase activation</keyword>
<feature type="region of interest" description="Disordered" evidence="10">
    <location>
        <begin position="949"/>
        <end position="988"/>
    </location>
</feature>
<evidence type="ECO:0000256" key="1">
    <source>
        <dbReference type="ARBA" id="ARBA00004167"/>
    </source>
</evidence>
<keyword evidence="7" id="KW-0472">Membrane</keyword>
<dbReference type="RefSeq" id="XP_025243252.1">
    <property type="nucleotide sequence ID" value="XM_025387467.1"/>
</dbReference>
<keyword evidence="5" id="KW-0677">Repeat</keyword>
<dbReference type="Gene3D" id="1.10.472.80">
    <property type="entry name" value="Ypt/Rab-GAP domain of gyp1p, domain 3"/>
    <property type="match status" value="1"/>
</dbReference>
<evidence type="ECO:0000256" key="8">
    <source>
        <dbReference type="ARBA" id="ARBA00043879"/>
    </source>
</evidence>
<evidence type="ECO:0000313" key="14">
    <source>
        <dbReference type="Proteomes" id="UP000694411"/>
    </source>
</evidence>
<evidence type="ECO:0000256" key="4">
    <source>
        <dbReference type="ARBA" id="ARBA00022692"/>
    </source>
</evidence>
<feature type="domain" description="Rab-GAP TBC" evidence="11">
    <location>
        <begin position="509"/>
        <end position="696"/>
    </location>
</feature>
<dbReference type="GO" id="GO:0005509">
    <property type="term" value="F:calcium ion binding"/>
    <property type="evidence" value="ECO:0007669"/>
    <property type="project" value="InterPro"/>
</dbReference>
<dbReference type="InterPro" id="IPR011992">
    <property type="entry name" value="EF-hand-dom_pair"/>
</dbReference>
<reference evidence="13" key="2">
    <citation type="submission" date="2025-08" db="UniProtKB">
        <authorList>
            <consortium name="Ensembl"/>
        </authorList>
    </citation>
    <scope>IDENTIFICATION</scope>
</reference>
<proteinExistence type="predicted"/>
<feature type="compositionally biased region" description="Acidic residues" evidence="10">
    <location>
        <begin position="952"/>
        <end position="964"/>
    </location>
</feature>
<accession>A0A8D2FM76</accession>
<dbReference type="GO" id="GO:0016020">
    <property type="term" value="C:membrane"/>
    <property type="evidence" value="ECO:0007669"/>
    <property type="project" value="UniProtKB-SubCell"/>
</dbReference>
<dbReference type="InterPro" id="IPR036017">
    <property type="entry name" value="TCB1D9/TCB1D9B_PH-GRAM2"/>
</dbReference>
<evidence type="ECO:0000256" key="6">
    <source>
        <dbReference type="ARBA" id="ARBA00022989"/>
    </source>
</evidence>
<feature type="compositionally biased region" description="Polar residues" evidence="10">
    <location>
        <begin position="414"/>
        <end position="423"/>
    </location>
</feature>
<evidence type="ECO:0000256" key="9">
    <source>
        <dbReference type="ARBA" id="ARBA00067403"/>
    </source>
</evidence>
<dbReference type="Gene3D" id="1.10.10.750">
    <property type="entry name" value="Ypt/Rab-GAP domain of gyp1p, domain 1"/>
    <property type="match status" value="1"/>
</dbReference>
<protein>
    <recommendedName>
        <fullName evidence="9">TBC1 domain family member 9B</fullName>
    </recommendedName>
</protein>
<dbReference type="InterPro" id="IPR011993">
    <property type="entry name" value="PH-like_dom_sf"/>
</dbReference>
<dbReference type="Gene3D" id="1.10.238.10">
    <property type="entry name" value="EF-hand"/>
    <property type="match status" value="1"/>
</dbReference>
<dbReference type="PANTHER" id="PTHR47666:SF5">
    <property type="entry name" value="TBC1 DOMAIN FAMILY MEMBER 9B"/>
    <property type="match status" value="1"/>
</dbReference>
<organism evidence="13 14">
    <name type="scientific">Theropithecus gelada</name>
    <name type="common">Gelada baboon</name>
    <dbReference type="NCBI Taxonomy" id="9565"/>
    <lineage>
        <taxon>Eukaryota</taxon>
        <taxon>Metazoa</taxon>
        <taxon>Chordata</taxon>
        <taxon>Craniata</taxon>
        <taxon>Vertebrata</taxon>
        <taxon>Euteleostomi</taxon>
        <taxon>Mammalia</taxon>
        <taxon>Eutheria</taxon>
        <taxon>Euarchontoglires</taxon>
        <taxon>Primates</taxon>
        <taxon>Haplorrhini</taxon>
        <taxon>Catarrhini</taxon>
        <taxon>Cercopithecidae</taxon>
        <taxon>Cercopithecinae</taxon>
        <taxon>Theropithecus</taxon>
    </lineage>
</organism>
<keyword evidence="6" id="KW-1133">Transmembrane helix</keyword>
<reference evidence="13" key="1">
    <citation type="submission" date="2018-05" db="EMBL/GenBank/DDBJ databases">
        <title>Whole genome of Theropithecus gelada.</title>
        <authorList>
            <person name="Chiou K.L."/>
            <person name="Snyder-Mackler N."/>
        </authorList>
    </citation>
    <scope>NUCLEOTIDE SEQUENCE [LARGE SCALE GENOMIC DNA]</scope>
</reference>
<evidence type="ECO:0000256" key="3">
    <source>
        <dbReference type="ARBA" id="ARBA00022553"/>
    </source>
</evidence>
<dbReference type="GO" id="GO:0005096">
    <property type="term" value="F:GTPase activator activity"/>
    <property type="evidence" value="ECO:0007669"/>
    <property type="project" value="UniProtKB-KW"/>
</dbReference>
<evidence type="ECO:0000256" key="7">
    <source>
        <dbReference type="ARBA" id="ARBA00023136"/>
    </source>
</evidence>
<dbReference type="Gene3D" id="2.30.29.30">
    <property type="entry name" value="Pleckstrin-homology domain (PH domain)/Phosphotyrosine-binding domain (PTB)"/>
    <property type="match status" value="2"/>
</dbReference>
<feature type="compositionally biased region" description="Basic and acidic residues" evidence="10">
    <location>
        <begin position="971"/>
        <end position="988"/>
    </location>
</feature>
<name>A0A8D2FM76_THEGE</name>
<evidence type="ECO:0000256" key="10">
    <source>
        <dbReference type="SAM" id="MobiDB-lite"/>
    </source>
</evidence>
<dbReference type="Pfam" id="PF00566">
    <property type="entry name" value="RabGAP-TBC"/>
    <property type="match status" value="1"/>
</dbReference>
<evidence type="ECO:0000313" key="13">
    <source>
        <dbReference type="Ensembl" id="ENSTGEP00000022916.1"/>
    </source>
</evidence>
<feature type="domain" description="EF-hand" evidence="12">
    <location>
        <begin position="887"/>
        <end position="915"/>
    </location>
</feature>
<evidence type="ECO:0000259" key="11">
    <source>
        <dbReference type="PROSITE" id="PS50086"/>
    </source>
</evidence>
<dbReference type="CDD" id="cd13354">
    <property type="entry name" value="PH-GRAM2_TCB1D9_TCB1D9B"/>
    <property type="match status" value="1"/>
</dbReference>
<dbReference type="InterPro" id="IPR004182">
    <property type="entry name" value="GRAM"/>
</dbReference>
<keyword evidence="3" id="KW-0597">Phosphoprotein</keyword>
<dbReference type="CTD" id="23061"/>
<dbReference type="SMART" id="SM00054">
    <property type="entry name" value="EFh"/>
    <property type="match status" value="1"/>
</dbReference>
<dbReference type="GeneID" id="112625925"/>
<dbReference type="PROSITE" id="PS50222">
    <property type="entry name" value="EF_HAND_2"/>
    <property type="match status" value="1"/>
</dbReference>
<dbReference type="FunFam" id="1.10.472.80:FF:000033">
    <property type="entry name" value="TBC1 domain family member 9B isoform X1"/>
    <property type="match status" value="1"/>
</dbReference>
<dbReference type="SUPFAM" id="SSF47923">
    <property type="entry name" value="Ypt/Rab-GAP domain of gyp1p"/>
    <property type="match status" value="2"/>
</dbReference>
<comment type="function">
    <text evidence="8">May act as a GTPase-activating protein for Rab family protein(s).</text>
</comment>
<evidence type="ECO:0000256" key="5">
    <source>
        <dbReference type="ARBA" id="ARBA00022737"/>
    </source>
</evidence>
<dbReference type="InterPro" id="IPR000195">
    <property type="entry name" value="Rab-GAP-TBC_dom"/>
</dbReference>
<dbReference type="InterPro" id="IPR036014">
    <property type="entry name" value="TCB1D9/TCB1D9B_PH-GRAM1"/>
</dbReference>
<dbReference type="PANTHER" id="PTHR47666">
    <property type="entry name" value="PROTEIN VASCULAR ASSOCIATED DEATH 1, CHLOROPLASTIC"/>
    <property type="match status" value="1"/>
</dbReference>
<dbReference type="Proteomes" id="UP000694411">
    <property type="component" value="Chromosome 6"/>
</dbReference>
<dbReference type="Gene3D" id="1.10.8.270">
    <property type="entry name" value="putative rabgap domain of human tbc1 domain family member 14 like domains"/>
    <property type="match status" value="1"/>
</dbReference>
<dbReference type="SMART" id="SM00568">
    <property type="entry name" value="GRAM"/>
    <property type="match status" value="2"/>
</dbReference>
<keyword evidence="14" id="KW-1185">Reference proteome</keyword>
<evidence type="ECO:0000256" key="2">
    <source>
        <dbReference type="ARBA" id="ARBA00022468"/>
    </source>
</evidence>
<dbReference type="FunFam" id="2.30.29.30:FF:000041">
    <property type="entry name" value="TBC1 domain family member 9 isoform X1"/>
    <property type="match status" value="1"/>
</dbReference>
<dbReference type="AlphaFoldDB" id="A0A8D2FM76"/>
<evidence type="ECO:0000259" key="12">
    <source>
        <dbReference type="PROSITE" id="PS50222"/>
    </source>
</evidence>
<dbReference type="InterPro" id="IPR002048">
    <property type="entry name" value="EF_hand_dom"/>
</dbReference>